<evidence type="ECO:0000313" key="2">
    <source>
        <dbReference type="EMBL" id="TWH77107.1"/>
    </source>
</evidence>
<dbReference type="Pfam" id="PF05930">
    <property type="entry name" value="Phage_AlpA"/>
    <property type="match status" value="1"/>
</dbReference>
<feature type="region of interest" description="Disordered" evidence="1">
    <location>
        <begin position="1"/>
        <end position="22"/>
    </location>
</feature>
<dbReference type="PANTHER" id="PTHR36154:SF1">
    <property type="entry name" value="DNA-BINDING TRANSCRIPTIONAL ACTIVATOR ALPA"/>
    <property type="match status" value="1"/>
</dbReference>
<dbReference type="Proteomes" id="UP000319627">
    <property type="component" value="Unassembled WGS sequence"/>
</dbReference>
<dbReference type="OrthoDB" id="8455288at2"/>
<feature type="compositionally biased region" description="Polar residues" evidence="1">
    <location>
        <begin position="9"/>
        <end position="22"/>
    </location>
</feature>
<dbReference type="RefSeq" id="WP_144569806.1">
    <property type="nucleotide sequence ID" value="NZ_VLKG01000001.1"/>
</dbReference>
<evidence type="ECO:0000256" key="1">
    <source>
        <dbReference type="SAM" id="MobiDB-lite"/>
    </source>
</evidence>
<accession>A0A562J1W5</accession>
<protein>
    <submittedName>
        <fullName evidence="2">AlpA family transcriptional regulator</fullName>
    </submittedName>
</protein>
<dbReference type="PANTHER" id="PTHR36154">
    <property type="entry name" value="DNA-BINDING TRANSCRIPTIONAL ACTIVATOR ALPA"/>
    <property type="match status" value="1"/>
</dbReference>
<dbReference type="Gene3D" id="1.10.238.160">
    <property type="match status" value="1"/>
</dbReference>
<dbReference type="InterPro" id="IPR052931">
    <property type="entry name" value="Prophage_regulatory_activator"/>
</dbReference>
<name>A0A562J1W5_9GAMM</name>
<organism evidence="2 3">
    <name type="scientific">Azomonas agilis</name>
    <dbReference type="NCBI Taxonomy" id="116849"/>
    <lineage>
        <taxon>Bacteria</taxon>
        <taxon>Pseudomonadati</taxon>
        <taxon>Pseudomonadota</taxon>
        <taxon>Gammaproteobacteria</taxon>
        <taxon>Pseudomonadales</taxon>
        <taxon>Pseudomonadaceae</taxon>
        <taxon>Azomonas</taxon>
    </lineage>
</organism>
<dbReference type="EMBL" id="VLKG01000001">
    <property type="protein sequence ID" value="TWH77107.1"/>
    <property type="molecule type" value="Genomic_DNA"/>
</dbReference>
<reference evidence="2 3" key="1">
    <citation type="submission" date="2019-07" db="EMBL/GenBank/DDBJ databases">
        <title>Genomic Encyclopedia of Type Strains, Phase I: the one thousand microbial genomes (KMG-I) project.</title>
        <authorList>
            <person name="Kyrpides N."/>
        </authorList>
    </citation>
    <scope>NUCLEOTIDE SEQUENCE [LARGE SCALE GENOMIC DNA]</scope>
    <source>
        <strain evidence="2 3">DSM 375</strain>
    </source>
</reference>
<dbReference type="InterPro" id="IPR010260">
    <property type="entry name" value="AlpA"/>
</dbReference>
<comment type="caution">
    <text evidence="2">The sequence shown here is derived from an EMBL/GenBank/DDBJ whole genome shotgun (WGS) entry which is preliminary data.</text>
</comment>
<keyword evidence="3" id="KW-1185">Reference proteome</keyword>
<sequence length="87" mass="9587">MPAIVGQVSADTSNSVTPSRTSRVNHIQRRIYRLPQVMAATGFGRAWIYTLMGRGEFPKAVKIGQRSVGWDADLVDKWVATRLDGVA</sequence>
<dbReference type="AlphaFoldDB" id="A0A562J1W5"/>
<gene>
    <name evidence="2" type="ORF">LX59_00009</name>
</gene>
<evidence type="ECO:0000313" key="3">
    <source>
        <dbReference type="Proteomes" id="UP000319627"/>
    </source>
</evidence>
<proteinExistence type="predicted"/>